<dbReference type="AlphaFoldDB" id="A0A5S9Q5U3"/>
<feature type="signal peptide" evidence="2">
    <location>
        <begin position="1"/>
        <end position="33"/>
    </location>
</feature>
<keyword evidence="2" id="KW-0732">Signal</keyword>
<dbReference type="InterPro" id="IPR005565">
    <property type="entry name" value="Hemolysn_activator_HlyB_C"/>
</dbReference>
<protein>
    <recommendedName>
        <fullName evidence="3">Haemolysin activator HlyB C-terminal domain-containing protein</fullName>
    </recommendedName>
</protein>
<dbReference type="InterPro" id="IPR051544">
    <property type="entry name" value="TPS_OM_transporter"/>
</dbReference>
<feature type="chain" id="PRO_5025057550" description="Haemolysin activator HlyB C-terminal domain-containing protein" evidence="2">
    <location>
        <begin position="34"/>
        <end position="860"/>
    </location>
</feature>
<dbReference type="GO" id="GO:0008320">
    <property type="term" value="F:protein transmembrane transporter activity"/>
    <property type="evidence" value="ECO:0007669"/>
    <property type="project" value="TreeGrafter"/>
</dbReference>
<reference evidence="4 5" key="1">
    <citation type="submission" date="2019-11" db="EMBL/GenBank/DDBJ databases">
        <authorList>
            <person name="Holert J."/>
        </authorList>
    </citation>
    <scope>NUCLEOTIDE SEQUENCE [LARGE SCALE GENOMIC DNA]</scope>
    <source>
        <strain evidence="4">SB11_3</strain>
    </source>
</reference>
<sequence>MLYFCLNKTVERRVRAFVVTTVVCAFFSGAAVAATPEQSPASTEAPATALESDADSGGIAPAESSVTRKGPVQDKKGNNGGQGAINAENPLENGGLVITEQPAFTAEELAEFREGGFVDGWRIVYKNQIDSAFQGISPAVANDKIDTIIQSYSSAPLSDDELKALKPLGQYLNLLFPELDISETPLLTQYQSDRLFNLAFYIQSVPRQADVAPALLSNAEKTLATIRRKIRRYFIQDGICDVAVTFTASHEPDAILAITVSALEQQRAADCINRPDIVEFEGETLWVNRIELLGAQNLGAISVSQKDIQNIIRRERREKTGYLANGIEGFSAAELVDLSDYISDVYYASKGGILTEAELKHMSRRVMRLRRGRGITFEELEEIADSLKTYYRARGLILANVYVPQQEFQYARGELYLAIQPGILGSVEVRGLENLHYDERAIVRAFDPYIGHNVSDNITDAYFLINSLPGLSIQSGLFEPGKNPGETKLVLDVTERQFRFSLNTDNYGTRQTGVNRYLITMDWLNPSGSGDLLSAGYLRTSSPSNSNLGFLNYQLPIFDAKTSFTMSFDTNIYESQRTISELSSQISALIEGQTYNFNTGFNRKVEANKDLNMSFAVLASYKKADTNTQILNNGQQVSIQKGIDETYGASVSWHTDFLVPQMRSVFAFDFAVNYGETDFALARRKDGGAVFYTGQALSNTLIPIAGIVKSKLTTRFRGTWTDKVLPSYDQFSLGGPFGVRAFSSSAFVGDAGAFGAIEWTGDIMGAMPWRGVVAEHTLDIGPFYEEGYSTLYALTADGIDDWANFAGYGFSVRYEWNRDFVIDTSVSWPTKARISTGSTTDLENDGLGQQFLFSLRYIFD</sequence>
<evidence type="ECO:0000313" key="4">
    <source>
        <dbReference type="EMBL" id="CAA0113166.1"/>
    </source>
</evidence>
<organism evidence="4 5">
    <name type="scientific">BD1-7 clade bacterium</name>
    <dbReference type="NCBI Taxonomy" id="2029982"/>
    <lineage>
        <taxon>Bacteria</taxon>
        <taxon>Pseudomonadati</taxon>
        <taxon>Pseudomonadota</taxon>
        <taxon>Gammaproteobacteria</taxon>
        <taxon>Cellvibrionales</taxon>
        <taxon>Spongiibacteraceae</taxon>
        <taxon>BD1-7 clade</taxon>
    </lineage>
</organism>
<feature type="region of interest" description="Disordered" evidence="1">
    <location>
        <begin position="35"/>
        <end position="92"/>
    </location>
</feature>
<dbReference type="PANTHER" id="PTHR34597:SF3">
    <property type="entry name" value="OUTER MEMBRANE TRANSPORTER CDIB"/>
    <property type="match status" value="1"/>
</dbReference>
<proteinExistence type="predicted"/>
<accession>A0A5S9Q5U3</accession>
<gene>
    <name evidence="4" type="ORF">OPDIPICF_04696</name>
</gene>
<feature type="domain" description="Haemolysin activator HlyB C-terminal" evidence="3">
    <location>
        <begin position="485"/>
        <end position="754"/>
    </location>
</feature>
<dbReference type="EMBL" id="CACSIO010000015">
    <property type="protein sequence ID" value="CAA0113166.1"/>
    <property type="molecule type" value="Genomic_DNA"/>
</dbReference>
<dbReference type="Pfam" id="PF03865">
    <property type="entry name" value="ShlB"/>
    <property type="match status" value="1"/>
</dbReference>
<evidence type="ECO:0000259" key="3">
    <source>
        <dbReference type="Pfam" id="PF03865"/>
    </source>
</evidence>
<dbReference type="PANTHER" id="PTHR34597">
    <property type="entry name" value="SLR1661 PROTEIN"/>
    <property type="match status" value="1"/>
</dbReference>
<evidence type="ECO:0000256" key="1">
    <source>
        <dbReference type="SAM" id="MobiDB-lite"/>
    </source>
</evidence>
<dbReference type="GO" id="GO:0046819">
    <property type="term" value="P:protein secretion by the type V secretion system"/>
    <property type="evidence" value="ECO:0007669"/>
    <property type="project" value="TreeGrafter"/>
</dbReference>
<keyword evidence="5" id="KW-1185">Reference proteome</keyword>
<dbReference type="Gene3D" id="3.10.20.310">
    <property type="entry name" value="membrane protein fhac"/>
    <property type="match status" value="1"/>
</dbReference>
<evidence type="ECO:0000256" key="2">
    <source>
        <dbReference type="SAM" id="SignalP"/>
    </source>
</evidence>
<dbReference type="Gene3D" id="2.40.160.50">
    <property type="entry name" value="membrane protein fhac: a member of the omp85/tpsb transporter family"/>
    <property type="match status" value="1"/>
</dbReference>
<dbReference type="Proteomes" id="UP000441399">
    <property type="component" value="Unassembled WGS sequence"/>
</dbReference>
<evidence type="ECO:0000313" key="5">
    <source>
        <dbReference type="Proteomes" id="UP000441399"/>
    </source>
</evidence>
<name>A0A5S9Q5U3_9GAMM</name>
<dbReference type="GO" id="GO:0098046">
    <property type="term" value="C:type V protein secretion system complex"/>
    <property type="evidence" value="ECO:0007669"/>
    <property type="project" value="TreeGrafter"/>
</dbReference>
<dbReference type="OrthoDB" id="572300at2"/>